<name>A0ABW5V2L3_9MICO</name>
<dbReference type="PROSITE" id="PS51463">
    <property type="entry name" value="P_GLUCOSE_ISOMERASE_3"/>
    <property type="match status" value="1"/>
</dbReference>
<evidence type="ECO:0000313" key="6">
    <source>
        <dbReference type="Proteomes" id="UP001597492"/>
    </source>
</evidence>
<dbReference type="PANTHER" id="PTHR11469:SF1">
    <property type="entry name" value="GLUCOSE-6-PHOSPHATE ISOMERASE"/>
    <property type="match status" value="1"/>
</dbReference>
<proteinExistence type="inferred from homology"/>
<protein>
    <recommendedName>
        <fullName evidence="4">Glucose-6-phosphate isomerase</fullName>
        <ecNumber evidence="4">5.3.1.9</ecNumber>
    </recommendedName>
</protein>
<dbReference type="InterPro" id="IPR046348">
    <property type="entry name" value="SIS_dom_sf"/>
</dbReference>
<evidence type="ECO:0000256" key="1">
    <source>
        <dbReference type="ARBA" id="ARBA00022432"/>
    </source>
</evidence>
<dbReference type="Gene3D" id="3.40.50.10490">
    <property type="entry name" value="Glucose-6-phosphate isomerase like protein, domain 1"/>
    <property type="match status" value="3"/>
</dbReference>
<dbReference type="RefSeq" id="WP_019617558.1">
    <property type="nucleotide sequence ID" value="NZ_JBHUNE010000008.1"/>
</dbReference>
<evidence type="ECO:0000256" key="2">
    <source>
        <dbReference type="ARBA" id="ARBA00023152"/>
    </source>
</evidence>
<keyword evidence="3 4" id="KW-0413">Isomerase</keyword>
<dbReference type="Proteomes" id="UP001597492">
    <property type="component" value="Unassembled WGS sequence"/>
</dbReference>
<evidence type="ECO:0000256" key="4">
    <source>
        <dbReference type="RuleBase" id="RU000612"/>
    </source>
</evidence>
<dbReference type="GO" id="GO:0016853">
    <property type="term" value="F:isomerase activity"/>
    <property type="evidence" value="ECO:0007669"/>
    <property type="project" value="UniProtKB-KW"/>
</dbReference>
<dbReference type="Pfam" id="PF00342">
    <property type="entry name" value="PGI"/>
    <property type="match status" value="1"/>
</dbReference>
<dbReference type="SUPFAM" id="SSF53697">
    <property type="entry name" value="SIS domain"/>
    <property type="match status" value="1"/>
</dbReference>
<comment type="caution">
    <text evidence="5">The sequence shown here is derived from an EMBL/GenBank/DDBJ whole genome shotgun (WGS) entry which is preliminary data.</text>
</comment>
<dbReference type="EC" id="5.3.1.9" evidence="4"/>
<accession>A0ABW5V2L3</accession>
<dbReference type="EMBL" id="JBHUNE010000008">
    <property type="protein sequence ID" value="MFD2758860.1"/>
    <property type="molecule type" value="Genomic_DNA"/>
</dbReference>
<gene>
    <name evidence="5" type="ORF">ACFSW7_10775</name>
</gene>
<keyword evidence="6" id="KW-1185">Reference proteome</keyword>
<evidence type="ECO:0000313" key="5">
    <source>
        <dbReference type="EMBL" id="MFD2758860.1"/>
    </source>
</evidence>
<keyword evidence="1 4" id="KW-0312">Gluconeogenesis</keyword>
<comment type="pathway">
    <text evidence="4">Carbohydrate degradation; glycolysis; D-glyceraldehyde 3-phosphate and glycerone phosphate from D-glucose: step 2/4.</text>
</comment>
<dbReference type="InterPro" id="IPR001672">
    <property type="entry name" value="G6P_Isomerase"/>
</dbReference>
<evidence type="ECO:0000256" key="3">
    <source>
        <dbReference type="ARBA" id="ARBA00023235"/>
    </source>
</evidence>
<sequence>MSIKVSTSGAATEAVQRHLDRLVSEKFASRLFAKDHTLWGTAAEDESSKRLGWVEAAQVSAPLVDEVAQLRSDLAAKGVDRIVLCGMGGSSLAPEVMTRTAGLPLVVLDSTDPGQVAESVQTDLERTAVVVSSKSGSTLETDSQRRSFVAAFTEAGIDPTERIFIVTDPGSPLEQASRAAGFRVFLADPSVGGRFSAMTAFGLVPAGLAGLDLGAFLAPVASVVDDLEADSPQNPGLVLGAALAGGDPVKTYVGVVEQGTDIVGFGDWAEQLIAESTGKEGKGLLPVVLGQDAPEVGLPIPDLQVVRLVADAAAEPALGDEINVSGSLPEQMLLWEVAVAVAGQLLGINPYDQPDVESAKVAARALLDETPAPTAPAFTEGDIEVRGSDAVTANQSTVLGAIESLLAQLPEGGYVAIQAYANRLGLGELTQIRDAVAHRARRPVTFGWGPRFLHSTGQFHKGGPRVGVFLQITTDSKAEIAIPDRPFSYGGLIHAQAAGDASVLADHGMPVLQLNLTDETGGVQQLVRLLGEI</sequence>
<reference evidence="6" key="1">
    <citation type="journal article" date="2019" name="Int. J. Syst. Evol. Microbiol.">
        <title>The Global Catalogue of Microorganisms (GCM) 10K type strain sequencing project: providing services to taxonomists for standard genome sequencing and annotation.</title>
        <authorList>
            <consortium name="The Broad Institute Genomics Platform"/>
            <consortium name="The Broad Institute Genome Sequencing Center for Infectious Disease"/>
            <person name="Wu L."/>
            <person name="Ma J."/>
        </authorList>
    </citation>
    <scope>NUCLEOTIDE SEQUENCE [LARGE SCALE GENOMIC DNA]</scope>
    <source>
        <strain evidence="6">TISTR 1514</strain>
    </source>
</reference>
<dbReference type="PANTHER" id="PTHR11469">
    <property type="entry name" value="GLUCOSE-6-PHOSPHATE ISOMERASE"/>
    <property type="match status" value="1"/>
</dbReference>
<organism evidence="5 6">
    <name type="scientific">Gulosibacter faecalis</name>
    <dbReference type="NCBI Taxonomy" id="272240"/>
    <lineage>
        <taxon>Bacteria</taxon>
        <taxon>Bacillati</taxon>
        <taxon>Actinomycetota</taxon>
        <taxon>Actinomycetes</taxon>
        <taxon>Micrococcales</taxon>
        <taxon>Microbacteriaceae</taxon>
        <taxon>Gulosibacter</taxon>
    </lineage>
</organism>
<comment type="catalytic activity">
    <reaction evidence="4">
        <text>alpha-D-glucose 6-phosphate = beta-D-fructose 6-phosphate</text>
        <dbReference type="Rhea" id="RHEA:11816"/>
        <dbReference type="ChEBI" id="CHEBI:57634"/>
        <dbReference type="ChEBI" id="CHEBI:58225"/>
        <dbReference type="EC" id="5.3.1.9"/>
    </reaction>
</comment>
<comment type="similarity">
    <text evidence="4">Belongs to the GPI family.</text>
</comment>
<keyword evidence="2 4" id="KW-0324">Glycolysis</keyword>
<dbReference type="PRINTS" id="PR00662">
    <property type="entry name" value="G6PISOMERASE"/>
</dbReference>